<feature type="transmembrane region" description="Helical" evidence="1">
    <location>
        <begin position="7"/>
        <end position="28"/>
    </location>
</feature>
<dbReference type="KEGG" id="pex:IZT61_09490"/>
<evidence type="ECO:0000313" key="3">
    <source>
        <dbReference type="Proteomes" id="UP000594759"/>
    </source>
</evidence>
<proteinExistence type="predicted"/>
<gene>
    <name evidence="2" type="ORF">IZT61_09490</name>
</gene>
<dbReference type="RefSeq" id="WP_196100901.1">
    <property type="nucleotide sequence ID" value="NZ_CP064939.1"/>
</dbReference>
<evidence type="ECO:0008006" key="4">
    <source>
        <dbReference type="Google" id="ProtNLM"/>
    </source>
</evidence>
<name>A0A7S9L395_9SPHI</name>
<feature type="transmembrane region" description="Helical" evidence="1">
    <location>
        <begin position="48"/>
        <end position="70"/>
    </location>
</feature>
<evidence type="ECO:0000313" key="2">
    <source>
        <dbReference type="EMBL" id="QPH41464.1"/>
    </source>
</evidence>
<keyword evidence="3" id="KW-1185">Reference proteome</keyword>
<keyword evidence="1" id="KW-1133">Transmembrane helix</keyword>
<dbReference type="EMBL" id="CP064939">
    <property type="protein sequence ID" value="QPH41464.1"/>
    <property type="molecule type" value="Genomic_DNA"/>
</dbReference>
<keyword evidence="1" id="KW-0472">Membrane</keyword>
<feature type="transmembrane region" description="Helical" evidence="1">
    <location>
        <begin position="82"/>
        <end position="105"/>
    </location>
</feature>
<organism evidence="2 3">
    <name type="scientific">Pedobacter endophyticus</name>
    <dbReference type="NCBI Taxonomy" id="2789740"/>
    <lineage>
        <taxon>Bacteria</taxon>
        <taxon>Pseudomonadati</taxon>
        <taxon>Bacteroidota</taxon>
        <taxon>Sphingobacteriia</taxon>
        <taxon>Sphingobacteriales</taxon>
        <taxon>Sphingobacteriaceae</taxon>
        <taxon>Pedobacter</taxon>
    </lineage>
</organism>
<reference evidence="2 3" key="1">
    <citation type="submission" date="2020-11" db="EMBL/GenBank/DDBJ databases">
        <title>Pedobacter endophytica, an endophytic bacteria isolated form Carex pumila.</title>
        <authorList>
            <person name="Peng Y."/>
            <person name="Jiang L."/>
            <person name="Lee J."/>
        </authorList>
    </citation>
    <scope>NUCLEOTIDE SEQUENCE [LARGE SCALE GENOMIC DNA]</scope>
    <source>
        <strain evidence="2 3">JBR3-12</strain>
    </source>
</reference>
<protein>
    <recommendedName>
        <fullName evidence="4">DUF4149 domain-containing protein</fullName>
    </recommendedName>
</protein>
<keyword evidence="1" id="KW-0812">Transmembrane</keyword>
<dbReference type="Proteomes" id="UP000594759">
    <property type="component" value="Chromosome"/>
</dbReference>
<feature type="transmembrane region" description="Helical" evidence="1">
    <location>
        <begin position="141"/>
        <end position="161"/>
    </location>
</feature>
<dbReference type="AlphaFoldDB" id="A0A7S9L395"/>
<sequence>MKLKPLLIETLWLLTITAVSTLICYLLFGNEIFKNKLDINLHDTYFVTQSAPVIFTLAAIISFITYLIRASTQRYTLKPQNLITVVLGVLLIVLFSQLIAVLSYFSLSEAMNQFSGGNNLGNGWNVSPKLATVKDKNEFNFWHAATYILLLIQAVIVLSLCKVCYHWGKSKSTAISDGLLNDKI</sequence>
<accession>A0A7S9L395</accession>
<evidence type="ECO:0000256" key="1">
    <source>
        <dbReference type="SAM" id="Phobius"/>
    </source>
</evidence>